<feature type="domain" description="Laminin IV type A" evidence="5">
    <location>
        <begin position="212"/>
        <end position="320"/>
    </location>
</feature>
<dbReference type="EMBL" id="JAPTMU010000024">
    <property type="protein sequence ID" value="KAJ4923880.1"/>
    <property type="molecule type" value="Genomic_DNA"/>
</dbReference>
<keyword evidence="2" id="KW-0677">Repeat</keyword>
<dbReference type="InterPro" id="IPR002049">
    <property type="entry name" value="LE_dom"/>
</dbReference>
<accession>A0AAD6F7S3</accession>
<name>A0AAD6F7S3_9TELE</name>
<evidence type="ECO:0000256" key="2">
    <source>
        <dbReference type="ARBA" id="ARBA00022737"/>
    </source>
</evidence>
<dbReference type="Pfam" id="PF00052">
    <property type="entry name" value="Laminin_B"/>
    <property type="match status" value="1"/>
</dbReference>
<reference evidence="6" key="1">
    <citation type="submission" date="2022-11" db="EMBL/GenBank/DDBJ databases">
        <title>Chromosome-level genome of Pogonophryne albipinna.</title>
        <authorList>
            <person name="Jo E."/>
        </authorList>
    </citation>
    <scope>NUCLEOTIDE SEQUENCE</scope>
    <source>
        <strain evidence="6">SGF0006</strain>
        <tissue evidence="6">Muscle</tissue>
    </source>
</reference>
<keyword evidence="3" id="KW-1015">Disulfide bond</keyword>
<dbReference type="AlphaFoldDB" id="A0AAD6F7S3"/>
<organism evidence="6 7">
    <name type="scientific">Pogonophryne albipinna</name>
    <dbReference type="NCBI Taxonomy" id="1090488"/>
    <lineage>
        <taxon>Eukaryota</taxon>
        <taxon>Metazoa</taxon>
        <taxon>Chordata</taxon>
        <taxon>Craniata</taxon>
        <taxon>Vertebrata</taxon>
        <taxon>Euteleostomi</taxon>
        <taxon>Actinopterygii</taxon>
        <taxon>Neopterygii</taxon>
        <taxon>Teleostei</taxon>
        <taxon>Neoteleostei</taxon>
        <taxon>Acanthomorphata</taxon>
        <taxon>Eupercaria</taxon>
        <taxon>Perciformes</taxon>
        <taxon>Notothenioidei</taxon>
        <taxon>Pogonophryne</taxon>
    </lineage>
</organism>
<protein>
    <recommendedName>
        <fullName evidence="5">Laminin IV type A domain-containing protein</fullName>
    </recommendedName>
</protein>
<dbReference type="Gene3D" id="2.170.300.10">
    <property type="entry name" value="Tie2 ligand-binding domain superfamily"/>
    <property type="match status" value="1"/>
</dbReference>
<evidence type="ECO:0000259" key="5">
    <source>
        <dbReference type="PROSITE" id="PS51115"/>
    </source>
</evidence>
<dbReference type="Proteomes" id="UP001219934">
    <property type="component" value="Unassembled WGS sequence"/>
</dbReference>
<evidence type="ECO:0000313" key="7">
    <source>
        <dbReference type="Proteomes" id="UP001219934"/>
    </source>
</evidence>
<comment type="caution">
    <text evidence="6">The sequence shown here is derived from an EMBL/GenBank/DDBJ whole genome shotgun (WGS) entry which is preliminary data.</text>
</comment>
<dbReference type="PROSITE" id="PS01248">
    <property type="entry name" value="EGF_LAM_1"/>
    <property type="match status" value="1"/>
</dbReference>
<dbReference type="InterPro" id="IPR000034">
    <property type="entry name" value="Laminin_IV"/>
</dbReference>
<keyword evidence="7" id="KW-1185">Reference proteome</keyword>
<proteinExistence type="predicted"/>
<dbReference type="CDD" id="cd00055">
    <property type="entry name" value="EGF_Lam"/>
    <property type="match status" value="1"/>
</dbReference>
<evidence type="ECO:0000313" key="6">
    <source>
        <dbReference type="EMBL" id="KAJ4923880.1"/>
    </source>
</evidence>
<keyword evidence="1" id="KW-0732">Signal</keyword>
<evidence type="ECO:0000256" key="4">
    <source>
        <dbReference type="ARBA" id="ARBA00023180"/>
    </source>
</evidence>
<evidence type="ECO:0000256" key="1">
    <source>
        <dbReference type="ARBA" id="ARBA00022729"/>
    </source>
</evidence>
<evidence type="ECO:0000256" key="3">
    <source>
        <dbReference type="ARBA" id="ARBA00023157"/>
    </source>
</evidence>
<sequence length="320" mass="35485">MVVHLYGRLAISCQKHRSICAAGYNGNPLLGQRCTVSNNEVNGNCYTCDQRGRESCTGGACRCKMNVEGPSCSTCRPGTFHLSPENKDGCLSCFCMGVTQQCSSSTHYRDLSEYMMLQTTEHILQRWTDVSTVFTPGNFQGFALVNRQRTNRVSSGFTVEVSTEGTQLSYTSFDYLGQEPHYWQLPDAYQGDKEESSSARSKRAEQGAVRKLDEEVWALFNFSSKGRKSSVRPTRGSADAQKDDPLFWKLPELYTGEKVGSYGGKLKFTVSYVAGARGTLIDDGDVQIIGNDITLVARQPWPRRAGGAERRNALRSPSLR</sequence>
<keyword evidence="4" id="KW-0325">Glycoprotein</keyword>
<dbReference type="PROSITE" id="PS51115">
    <property type="entry name" value="LAMININ_IVA"/>
    <property type="match status" value="1"/>
</dbReference>
<gene>
    <name evidence="6" type="ORF">JOQ06_028135</name>
</gene>